<evidence type="ECO:0000313" key="2">
    <source>
        <dbReference type="EMBL" id="EPR79278.1"/>
    </source>
</evidence>
<proteinExistence type="predicted"/>
<name>S7XTS8_SPRLO</name>
<keyword evidence="1" id="KW-0175">Coiled coil</keyword>
<sequence>MKKSIQNKIDDLISLRKALDDNLDTDYTYLLENKTQEQILEKCMLRLEILNVNKNYKVKVREKIKIVQQGNLKKRIEEIIKNKKIFDDKIYYILTKEKNNKNKKKEKNREIEKLEGFVERKEDEMWSDDKIDELYKILLNKK</sequence>
<dbReference type="Proteomes" id="UP000014978">
    <property type="component" value="Unassembled WGS sequence"/>
</dbReference>
<dbReference type="VEuPathDB" id="MicrosporidiaDB:SLOPH_833"/>
<keyword evidence="3" id="KW-1185">Reference proteome</keyword>
<organism evidence="2 3">
    <name type="scientific">Spraguea lophii (strain 42_110)</name>
    <name type="common">Microsporidian parasite</name>
    <dbReference type="NCBI Taxonomy" id="1358809"/>
    <lineage>
        <taxon>Eukaryota</taxon>
        <taxon>Fungi</taxon>
        <taxon>Fungi incertae sedis</taxon>
        <taxon>Microsporidia</taxon>
        <taxon>Spragueidae</taxon>
        <taxon>Spraguea</taxon>
    </lineage>
</organism>
<dbReference type="EMBL" id="ATCN01000314">
    <property type="protein sequence ID" value="EPR79278.1"/>
    <property type="molecule type" value="Genomic_DNA"/>
</dbReference>
<dbReference type="InParanoid" id="S7XTS8"/>
<evidence type="ECO:0000256" key="1">
    <source>
        <dbReference type="SAM" id="Coils"/>
    </source>
</evidence>
<gene>
    <name evidence="2" type="ORF">SLOPH_833</name>
</gene>
<dbReference type="HOGENOM" id="CLU_1817060_0_0_1"/>
<accession>S7XTS8</accession>
<protein>
    <submittedName>
        <fullName evidence="2">Uncharacterized protein</fullName>
    </submittedName>
</protein>
<reference evidence="3" key="1">
    <citation type="journal article" date="2013" name="PLoS Genet.">
        <title>The genome of Spraguea lophii and the basis of host-microsporidian interactions.</title>
        <authorList>
            <person name="Campbell S.E."/>
            <person name="Williams T.A."/>
            <person name="Yousuf A."/>
            <person name="Soanes D.M."/>
            <person name="Paszkiewicz K.H."/>
            <person name="Williams B.A.P."/>
        </authorList>
    </citation>
    <scope>NUCLEOTIDE SEQUENCE [LARGE SCALE GENOMIC DNA]</scope>
    <source>
        <strain evidence="3">42_110</strain>
    </source>
</reference>
<comment type="caution">
    <text evidence="2">The sequence shown here is derived from an EMBL/GenBank/DDBJ whole genome shotgun (WGS) entry which is preliminary data.</text>
</comment>
<evidence type="ECO:0000313" key="3">
    <source>
        <dbReference type="Proteomes" id="UP000014978"/>
    </source>
</evidence>
<dbReference type="AlphaFoldDB" id="S7XTS8"/>
<feature type="coiled-coil region" evidence="1">
    <location>
        <begin position="94"/>
        <end position="124"/>
    </location>
</feature>